<evidence type="ECO:0000313" key="8">
    <source>
        <dbReference type="Proteomes" id="UP001183604"/>
    </source>
</evidence>
<feature type="region of interest" description="Disordered" evidence="3">
    <location>
        <begin position="1"/>
        <end position="46"/>
    </location>
</feature>
<dbReference type="SMART" id="SM00422">
    <property type="entry name" value="HTH_MERR"/>
    <property type="match status" value="1"/>
</dbReference>
<dbReference type="PANTHER" id="PTHR30204">
    <property type="entry name" value="REDOX-CYCLING DRUG-SENSING TRANSCRIPTIONAL ACTIVATOR SOXR"/>
    <property type="match status" value="1"/>
</dbReference>
<dbReference type="InterPro" id="IPR047057">
    <property type="entry name" value="MerR_fam"/>
</dbReference>
<feature type="coiled-coil region" evidence="2">
    <location>
        <begin position="142"/>
        <end position="180"/>
    </location>
</feature>
<evidence type="ECO:0000256" key="2">
    <source>
        <dbReference type="SAM" id="Coils"/>
    </source>
</evidence>
<dbReference type="Pfam" id="PF13411">
    <property type="entry name" value="MerR_1"/>
    <property type="match status" value="1"/>
</dbReference>
<dbReference type="InterPro" id="IPR009061">
    <property type="entry name" value="DNA-bd_dom_put_sf"/>
</dbReference>
<protein>
    <submittedName>
        <fullName evidence="5">Helix-turn-helix transcriptional regulator</fullName>
    </submittedName>
    <submittedName>
        <fullName evidence="6">MerR family transcriptional regulator/heat shock protein HspR</fullName>
    </submittedName>
</protein>
<feature type="compositionally biased region" description="Basic and acidic residues" evidence="3">
    <location>
        <begin position="21"/>
        <end position="45"/>
    </location>
</feature>
<sequence>MTAPDRTGPVSGPGRGNGRGAEGDAERAARRADDRPADRGPDMGARHQVRIEIAFQRELPDGLRMPGGEIDYDAKILAISAAAEMAGMHPQTLRQYDRLGLVEPARTPGGGRRYSVRDVTRLREIQRLSQDEGVNLAGIKRIMDLEREVQAVRAEANAAVEELARELQRARAQLADLRAMAGPFGRSTDIVLWRGEQR</sequence>
<dbReference type="PROSITE" id="PS50937">
    <property type="entry name" value="HTH_MERR_2"/>
    <property type="match status" value="1"/>
</dbReference>
<dbReference type="SUPFAM" id="SSF46955">
    <property type="entry name" value="Putative DNA-binding domain"/>
    <property type="match status" value="1"/>
</dbReference>
<evidence type="ECO:0000259" key="4">
    <source>
        <dbReference type="PROSITE" id="PS50937"/>
    </source>
</evidence>
<dbReference type="Proteomes" id="UP001145799">
    <property type="component" value="Unassembled WGS sequence"/>
</dbReference>
<comment type="caution">
    <text evidence="5">The sequence shown here is derived from an EMBL/GenBank/DDBJ whole genome shotgun (WGS) entry which is preliminary data.</text>
</comment>
<organism evidence="5 7">
    <name type="scientific">Glycomyces lechevalierae</name>
    <dbReference type="NCBI Taxonomy" id="256034"/>
    <lineage>
        <taxon>Bacteria</taxon>
        <taxon>Bacillati</taxon>
        <taxon>Actinomycetota</taxon>
        <taxon>Actinomycetes</taxon>
        <taxon>Glycomycetales</taxon>
        <taxon>Glycomycetaceae</taxon>
        <taxon>Glycomyces</taxon>
    </lineage>
</organism>
<dbReference type="Gene3D" id="1.10.1660.10">
    <property type="match status" value="1"/>
</dbReference>
<evidence type="ECO:0000256" key="1">
    <source>
        <dbReference type="ARBA" id="ARBA00023125"/>
    </source>
</evidence>
<dbReference type="GO" id="GO:0003677">
    <property type="term" value="F:DNA binding"/>
    <property type="evidence" value="ECO:0007669"/>
    <property type="project" value="UniProtKB-KW"/>
</dbReference>
<name>A0A9X3SWQ1_9ACTN</name>
<keyword evidence="1" id="KW-0238">DNA-binding</keyword>
<reference evidence="5" key="1">
    <citation type="submission" date="2022-12" db="EMBL/GenBank/DDBJ databases">
        <title>Gycomyces niveus sp.nov., a novel actinomycete isolated from soil in Shouguang.</title>
        <authorList>
            <person name="Yang X."/>
        </authorList>
    </citation>
    <scope>NUCLEOTIDE SEQUENCE</scope>
    <source>
        <strain evidence="5">DSM 44724</strain>
    </source>
</reference>
<dbReference type="CDD" id="cd04766">
    <property type="entry name" value="HTH_HspR"/>
    <property type="match status" value="1"/>
</dbReference>
<feature type="compositionally biased region" description="Gly residues" evidence="3">
    <location>
        <begin position="11"/>
        <end position="20"/>
    </location>
</feature>
<dbReference type="InterPro" id="IPR000551">
    <property type="entry name" value="MerR-type_HTH_dom"/>
</dbReference>
<accession>A0A9X3SWQ1</accession>
<keyword evidence="8" id="KW-1185">Reference proteome</keyword>
<dbReference type="AlphaFoldDB" id="A0A9X3SWQ1"/>
<evidence type="ECO:0000313" key="5">
    <source>
        <dbReference type="EMBL" id="MDA1387524.1"/>
    </source>
</evidence>
<evidence type="ECO:0000256" key="3">
    <source>
        <dbReference type="SAM" id="MobiDB-lite"/>
    </source>
</evidence>
<evidence type="ECO:0000313" key="6">
    <source>
        <dbReference type="EMBL" id="MDR7338700.1"/>
    </source>
</evidence>
<dbReference type="EMBL" id="JAVDYD010000001">
    <property type="protein sequence ID" value="MDR7338700.1"/>
    <property type="molecule type" value="Genomic_DNA"/>
</dbReference>
<dbReference type="NCBIfam" id="NF047375">
    <property type="entry name" value="HeatShock_HspR"/>
    <property type="match status" value="1"/>
</dbReference>
<proteinExistence type="predicted"/>
<reference evidence="6 8" key="2">
    <citation type="submission" date="2023-07" db="EMBL/GenBank/DDBJ databases">
        <title>Sequencing the genomes of 1000 actinobacteria strains.</title>
        <authorList>
            <person name="Klenk H.-P."/>
        </authorList>
    </citation>
    <scope>NUCLEOTIDE SEQUENCE [LARGE SCALE GENOMIC DNA]</scope>
    <source>
        <strain evidence="6 8">DSM 44724</strain>
    </source>
</reference>
<feature type="domain" description="HTH merR-type" evidence="4">
    <location>
        <begin position="79"/>
        <end position="145"/>
    </location>
</feature>
<gene>
    <name evidence="6" type="ORF">J2S69_002419</name>
    <name evidence="5" type="ORF">O2L01_21200</name>
</gene>
<keyword evidence="2" id="KW-0175">Coiled coil</keyword>
<dbReference type="GO" id="GO:0003700">
    <property type="term" value="F:DNA-binding transcription factor activity"/>
    <property type="evidence" value="ECO:0007669"/>
    <property type="project" value="InterPro"/>
</dbReference>
<dbReference type="Proteomes" id="UP001183604">
    <property type="component" value="Unassembled WGS sequence"/>
</dbReference>
<dbReference type="EMBL" id="JAPZVQ010000016">
    <property type="protein sequence ID" value="MDA1387524.1"/>
    <property type="molecule type" value="Genomic_DNA"/>
</dbReference>
<dbReference type="PANTHER" id="PTHR30204:SF58">
    <property type="entry name" value="HTH-TYPE TRANSCRIPTIONAL REGULATOR YFMP"/>
    <property type="match status" value="1"/>
</dbReference>
<evidence type="ECO:0000313" key="7">
    <source>
        <dbReference type="Proteomes" id="UP001145799"/>
    </source>
</evidence>